<dbReference type="EMBL" id="SSTD01005839">
    <property type="protein sequence ID" value="TYK21221.1"/>
    <property type="molecule type" value="Genomic_DNA"/>
</dbReference>
<dbReference type="Proteomes" id="UP000321393">
    <property type="component" value="Unassembled WGS sequence"/>
</dbReference>
<protein>
    <submittedName>
        <fullName evidence="1">Retrotransposon protein</fullName>
    </submittedName>
</protein>
<dbReference type="AlphaFoldDB" id="A0A5A7T0G3"/>
<evidence type="ECO:0000313" key="2">
    <source>
        <dbReference type="EMBL" id="TYK21221.1"/>
    </source>
</evidence>
<organism evidence="1 3">
    <name type="scientific">Cucumis melo var. makuwa</name>
    <name type="common">Oriental melon</name>
    <dbReference type="NCBI Taxonomy" id="1194695"/>
    <lineage>
        <taxon>Eukaryota</taxon>
        <taxon>Viridiplantae</taxon>
        <taxon>Streptophyta</taxon>
        <taxon>Embryophyta</taxon>
        <taxon>Tracheophyta</taxon>
        <taxon>Spermatophyta</taxon>
        <taxon>Magnoliopsida</taxon>
        <taxon>eudicotyledons</taxon>
        <taxon>Gunneridae</taxon>
        <taxon>Pentapetalae</taxon>
        <taxon>rosids</taxon>
        <taxon>fabids</taxon>
        <taxon>Cucurbitales</taxon>
        <taxon>Cucurbitaceae</taxon>
        <taxon>Benincaseae</taxon>
        <taxon>Cucumis</taxon>
    </lineage>
</organism>
<sequence length="69" mass="7931">MTTSSRALKHLWSKEEESTLVECLVELVSTRRWKSDNCTFWPVTWPNWPSQKYGGQRVVGSIGTMTQNA</sequence>
<gene>
    <name evidence="2" type="ORF">E5676_scaffold359G00300</name>
    <name evidence="1" type="ORF">E6C27_scaffold86G00650</name>
</gene>
<reference evidence="3 4" key="1">
    <citation type="submission" date="2019-08" db="EMBL/GenBank/DDBJ databases">
        <title>Draft genome sequences of two oriental melons (Cucumis melo L. var makuwa).</title>
        <authorList>
            <person name="Kwon S.-Y."/>
        </authorList>
    </citation>
    <scope>NUCLEOTIDE SEQUENCE [LARGE SCALE GENOMIC DNA]</scope>
    <source>
        <strain evidence="4">cv. Chang Bougi</strain>
        <strain evidence="3">cv. SW 3</strain>
        <tissue evidence="1">Leaf</tissue>
    </source>
</reference>
<comment type="caution">
    <text evidence="1">The sequence shown here is derived from an EMBL/GenBank/DDBJ whole genome shotgun (WGS) entry which is preliminary data.</text>
</comment>
<proteinExistence type="predicted"/>
<name>A0A5A7T0G3_CUCMM</name>
<accession>A0A5A7T0G3</accession>
<evidence type="ECO:0000313" key="1">
    <source>
        <dbReference type="EMBL" id="KAA0036984.1"/>
    </source>
</evidence>
<evidence type="ECO:0000313" key="4">
    <source>
        <dbReference type="Proteomes" id="UP000321947"/>
    </source>
</evidence>
<evidence type="ECO:0000313" key="3">
    <source>
        <dbReference type="Proteomes" id="UP000321393"/>
    </source>
</evidence>
<dbReference type="OrthoDB" id="3255758at2759"/>
<dbReference type="Proteomes" id="UP000321947">
    <property type="component" value="Unassembled WGS sequence"/>
</dbReference>
<dbReference type="EMBL" id="SSTE01019085">
    <property type="protein sequence ID" value="KAA0036984.1"/>
    <property type="molecule type" value="Genomic_DNA"/>
</dbReference>